<dbReference type="HOGENOM" id="CLU_565280_0_0_1"/>
<name>G0MME4_CAEBE</name>
<gene>
    <name evidence="2" type="ORF">CAEBREN_22304</name>
</gene>
<proteinExistence type="predicted"/>
<feature type="region of interest" description="Disordered" evidence="1">
    <location>
        <begin position="45"/>
        <end position="128"/>
    </location>
</feature>
<evidence type="ECO:0008006" key="4">
    <source>
        <dbReference type="Google" id="ProtNLM"/>
    </source>
</evidence>
<protein>
    <recommendedName>
        <fullName evidence="4">DUF38 domain-containing protein</fullName>
    </recommendedName>
</protein>
<reference evidence="3" key="1">
    <citation type="submission" date="2011-07" db="EMBL/GenBank/DDBJ databases">
        <authorList>
            <consortium name="Caenorhabditis brenneri Sequencing and Analysis Consortium"/>
            <person name="Wilson R.K."/>
        </authorList>
    </citation>
    <scope>NUCLEOTIDE SEQUENCE [LARGE SCALE GENOMIC DNA]</scope>
    <source>
        <strain evidence="3">PB2801</strain>
    </source>
</reference>
<evidence type="ECO:0000313" key="2">
    <source>
        <dbReference type="EMBL" id="EGT37437.1"/>
    </source>
</evidence>
<organism evidence="3">
    <name type="scientific">Caenorhabditis brenneri</name>
    <name type="common">Nematode worm</name>
    <dbReference type="NCBI Taxonomy" id="135651"/>
    <lineage>
        <taxon>Eukaryota</taxon>
        <taxon>Metazoa</taxon>
        <taxon>Ecdysozoa</taxon>
        <taxon>Nematoda</taxon>
        <taxon>Chromadorea</taxon>
        <taxon>Rhabditida</taxon>
        <taxon>Rhabditina</taxon>
        <taxon>Rhabditomorpha</taxon>
        <taxon>Rhabditoidea</taxon>
        <taxon>Rhabditidae</taxon>
        <taxon>Peloderinae</taxon>
        <taxon>Caenorhabditis</taxon>
    </lineage>
</organism>
<sequence>MAHVPEGFLQFCLKFEYFKRNSTSIARKNVQKVIDSTLPDLVFPELEPKFTYNPPPPSEEPKEEEAPRPLKRKHASSGSDPSKSTDSPSKNRKTTSENQESTGFILSDPDSDDFVTNEMESEPENADETGQCTLKKVKFLYENFAANEFWLLEYQNRDATLEEYLGVMAAQRITKTRYFPILSLFVCDDDKFRVLTGYRKMTMSFECHELKGWFRMSISYMSCQDGCLILYGDTVRHIKKWKYQSVAAKDFFYLVRDPEMVFRTLEFDVESYRKWDPAVWSFSSFHHKIHKYLVNTQLVVDKFNMKVFNNYAVTICGQEILMLVLRHLKPENLKKVALRMWNATGVLQKRSVEPDDVEFLSVLYNDEHWKYIKTLDINDPQIRIHRNSFSRFFHLDDFYSLRQNDFEPLVIAFARIEVFDHHLSSFHVNEEFDFRVAHRFLIGEFEHEIASMDNTKPEYKEYSLRNGVKIIFQEVQRIVQFAREFKR</sequence>
<accession>G0MME4</accession>
<evidence type="ECO:0000313" key="3">
    <source>
        <dbReference type="Proteomes" id="UP000008068"/>
    </source>
</evidence>
<dbReference type="AlphaFoldDB" id="G0MME4"/>
<dbReference type="Proteomes" id="UP000008068">
    <property type="component" value="Unassembled WGS sequence"/>
</dbReference>
<keyword evidence="3" id="KW-1185">Reference proteome</keyword>
<dbReference type="InParanoid" id="G0MME4"/>
<feature type="compositionally biased region" description="Low complexity" evidence="1">
    <location>
        <begin position="76"/>
        <end position="88"/>
    </location>
</feature>
<dbReference type="EMBL" id="GL379802">
    <property type="protein sequence ID" value="EGT37437.1"/>
    <property type="molecule type" value="Genomic_DNA"/>
</dbReference>
<evidence type="ECO:0000256" key="1">
    <source>
        <dbReference type="SAM" id="MobiDB-lite"/>
    </source>
</evidence>
<feature type="compositionally biased region" description="Acidic residues" evidence="1">
    <location>
        <begin position="109"/>
        <end position="127"/>
    </location>
</feature>